<dbReference type="SUPFAM" id="SSF48726">
    <property type="entry name" value="Immunoglobulin"/>
    <property type="match status" value="1"/>
</dbReference>
<accession>A0A6P6Y2A0</accession>
<keyword evidence="1" id="KW-0732">Signal</keyword>
<dbReference type="SMART" id="SM00409">
    <property type="entry name" value="IG"/>
    <property type="match status" value="1"/>
</dbReference>
<protein>
    <submittedName>
        <fullName evidence="4">Down syndrome cell adhesion molecule homolog</fullName>
    </submittedName>
</protein>
<evidence type="ECO:0000256" key="1">
    <source>
        <dbReference type="SAM" id="SignalP"/>
    </source>
</evidence>
<dbReference type="Proteomes" id="UP000515146">
    <property type="component" value="Unplaced"/>
</dbReference>
<name>A0A6P6Y2A0_DERPT</name>
<dbReference type="Gene3D" id="2.60.40.10">
    <property type="entry name" value="Immunoglobulins"/>
    <property type="match status" value="1"/>
</dbReference>
<feature type="chain" id="PRO_5027917138" evidence="1">
    <location>
        <begin position="24"/>
        <end position="129"/>
    </location>
</feature>
<dbReference type="InterPro" id="IPR036179">
    <property type="entry name" value="Ig-like_dom_sf"/>
</dbReference>
<gene>
    <name evidence="4" type="primary">LOC113793541</name>
</gene>
<dbReference type="KEGG" id="dpte:113793541"/>
<dbReference type="PROSITE" id="PS50835">
    <property type="entry name" value="IG_LIKE"/>
    <property type="match status" value="1"/>
</dbReference>
<organism evidence="3 4">
    <name type="scientific">Dermatophagoides pteronyssinus</name>
    <name type="common">European house dust mite</name>
    <dbReference type="NCBI Taxonomy" id="6956"/>
    <lineage>
        <taxon>Eukaryota</taxon>
        <taxon>Metazoa</taxon>
        <taxon>Ecdysozoa</taxon>
        <taxon>Arthropoda</taxon>
        <taxon>Chelicerata</taxon>
        <taxon>Arachnida</taxon>
        <taxon>Acari</taxon>
        <taxon>Acariformes</taxon>
        <taxon>Sarcoptiformes</taxon>
        <taxon>Astigmata</taxon>
        <taxon>Psoroptidia</taxon>
        <taxon>Analgoidea</taxon>
        <taxon>Pyroglyphidae</taxon>
        <taxon>Dermatophagoidinae</taxon>
        <taxon>Dermatophagoides</taxon>
    </lineage>
</organism>
<evidence type="ECO:0000259" key="2">
    <source>
        <dbReference type="PROSITE" id="PS50835"/>
    </source>
</evidence>
<feature type="signal peptide" evidence="1">
    <location>
        <begin position="1"/>
        <end position="23"/>
    </location>
</feature>
<reference evidence="4" key="1">
    <citation type="submission" date="2025-08" db="UniProtKB">
        <authorList>
            <consortium name="RefSeq"/>
        </authorList>
    </citation>
    <scope>IDENTIFICATION</scope>
    <source>
        <strain evidence="4">Airmid</strain>
    </source>
</reference>
<dbReference type="OMA" id="ANQNGHY"/>
<evidence type="ECO:0000313" key="4">
    <source>
        <dbReference type="RefSeq" id="XP_027199390.1"/>
    </source>
</evidence>
<sequence>MFKMLIKSFIVIHLLIFISIVEANVAPKLQPIIPKFYQSLNSNLKIFCTIQHGSKPFRFEWHRNDRQLLANLKNVNYRIETLGDDDSMLIMERLGSNDSGNYSCIARNSYGMDRQRTQIIVTGLSQNFS</sequence>
<dbReference type="CDD" id="cd00096">
    <property type="entry name" value="Ig"/>
    <property type="match status" value="1"/>
</dbReference>
<dbReference type="InParanoid" id="A0A6P6Y2A0"/>
<dbReference type="RefSeq" id="XP_027199390.1">
    <property type="nucleotide sequence ID" value="XM_027343589.1"/>
</dbReference>
<dbReference type="AlphaFoldDB" id="A0A6P6Y2A0"/>
<dbReference type="OrthoDB" id="6515312at2759"/>
<proteinExistence type="predicted"/>
<evidence type="ECO:0000313" key="3">
    <source>
        <dbReference type="Proteomes" id="UP000515146"/>
    </source>
</evidence>
<keyword evidence="3" id="KW-1185">Reference proteome</keyword>
<dbReference type="Pfam" id="PF13927">
    <property type="entry name" value="Ig_3"/>
    <property type="match status" value="1"/>
</dbReference>
<dbReference type="InterPro" id="IPR007110">
    <property type="entry name" value="Ig-like_dom"/>
</dbReference>
<dbReference type="InterPro" id="IPR013783">
    <property type="entry name" value="Ig-like_fold"/>
</dbReference>
<feature type="domain" description="Ig-like" evidence="2">
    <location>
        <begin position="27"/>
        <end position="122"/>
    </location>
</feature>
<dbReference type="InterPro" id="IPR003599">
    <property type="entry name" value="Ig_sub"/>
</dbReference>